<name>A0A8I2YVZ8_9AGAM</name>
<evidence type="ECO:0000313" key="2">
    <source>
        <dbReference type="Proteomes" id="UP000683000"/>
    </source>
</evidence>
<proteinExistence type="predicted"/>
<accession>A0A8I2YVZ8</accession>
<reference evidence="1" key="1">
    <citation type="submission" date="2021-03" db="EMBL/GenBank/DDBJ databases">
        <title>Evolutionary innovations through gain and loss of genes in the ectomycorrhizal Boletales.</title>
        <authorList>
            <person name="Wu G."/>
            <person name="Miyauchi S."/>
            <person name="Morin E."/>
            <person name="Yang Z.-L."/>
            <person name="Xu J."/>
            <person name="Martin F.M."/>
        </authorList>
    </citation>
    <scope>NUCLEOTIDE SEQUENCE</scope>
    <source>
        <strain evidence="1">BR01</strain>
    </source>
</reference>
<dbReference type="Proteomes" id="UP000683000">
    <property type="component" value="Unassembled WGS sequence"/>
</dbReference>
<sequence length="58" mass="6433">MALATRQRQQLELGGMLITMDTPNILVGTSRGVVPHLSRDHTHGSDAIQWLHVPFESL</sequence>
<dbReference type="EMBL" id="JAGFBS010000004">
    <property type="protein sequence ID" value="KAG6379615.1"/>
    <property type="molecule type" value="Genomic_DNA"/>
</dbReference>
<dbReference type="AlphaFoldDB" id="A0A8I2YVZ8"/>
<protein>
    <submittedName>
        <fullName evidence="1">Uncharacterized protein</fullName>
    </submittedName>
</protein>
<evidence type="ECO:0000313" key="1">
    <source>
        <dbReference type="EMBL" id="KAG6379615.1"/>
    </source>
</evidence>
<dbReference type="OrthoDB" id="27601at2759"/>
<keyword evidence="2" id="KW-1185">Reference proteome</keyword>
<gene>
    <name evidence="1" type="ORF">JVT61DRAFT_10124</name>
</gene>
<comment type="caution">
    <text evidence="1">The sequence shown here is derived from an EMBL/GenBank/DDBJ whole genome shotgun (WGS) entry which is preliminary data.</text>
</comment>
<organism evidence="1 2">
    <name type="scientific">Boletus reticuloceps</name>
    <dbReference type="NCBI Taxonomy" id="495285"/>
    <lineage>
        <taxon>Eukaryota</taxon>
        <taxon>Fungi</taxon>
        <taxon>Dikarya</taxon>
        <taxon>Basidiomycota</taxon>
        <taxon>Agaricomycotina</taxon>
        <taxon>Agaricomycetes</taxon>
        <taxon>Agaricomycetidae</taxon>
        <taxon>Boletales</taxon>
        <taxon>Boletineae</taxon>
        <taxon>Boletaceae</taxon>
        <taxon>Boletoideae</taxon>
        <taxon>Boletus</taxon>
    </lineage>
</organism>